<keyword evidence="1" id="KW-0472">Membrane</keyword>
<dbReference type="InParanoid" id="A0A0Q3GLT5"/>
<dbReference type="EnsemblPlants" id="KQK11421">
    <property type="protein sequence ID" value="KQK11421"/>
    <property type="gene ID" value="BRADI_2g60143v3"/>
</dbReference>
<dbReference type="Proteomes" id="UP000008810">
    <property type="component" value="Chromosome 2"/>
</dbReference>
<reference evidence="3" key="3">
    <citation type="submission" date="2018-08" db="UniProtKB">
        <authorList>
            <consortium name="EnsemblPlants"/>
        </authorList>
    </citation>
    <scope>IDENTIFICATION</scope>
    <source>
        <strain evidence="3">cv. Bd21</strain>
    </source>
</reference>
<dbReference type="Gramene" id="KQK11421">
    <property type="protein sequence ID" value="KQK11421"/>
    <property type="gene ID" value="BRADI_2g60143v3"/>
</dbReference>
<proteinExistence type="predicted"/>
<evidence type="ECO:0000313" key="2">
    <source>
        <dbReference type="EMBL" id="KQK11421.1"/>
    </source>
</evidence>
<evidence type="ECO:0000313" key="4">
    <source>
        <dbReference type="Proteomes" id="UP000008810"/>
    </source>
</evidence>
<evidence type="ECO:0000313" key="3">
    <source>
        <dbReference type="EnsemblPlants" id="KQK11421"/>
    </source>
</evidence>
<feature type="transmembrane region" description="Helical" evidence="1">
    <location>
        <begin position="17"/>
        <end position="34"/>
    </location>
</feature>
<protein>
    <submittedName>
        <fullName evidence="2 3">Uncharacterized protein</fullName>
    </submittedName>
</protein>
<keyword evidence="1" id="KW-0812">Transmembrane</keyword>
<evidence type="ECO:0000256" key="1">
    <source>
        <dbReference type="SAM" id="Phobius"/>
    </source>
</evidence>
<organism evidence="2">
    <name type="scientific">Brachypodium distachyon</name>
    <name type="common">Purple false brome</name>
    <name type="synonym">Trachynia distachya</name>
    <dbReference type="NCBI Taxonomy" id="15368"/>
    <lineage>
        <taxon>Eukaryota</taxon>
        <taxon>Viridiplantae</taxon>
        <taxon>Streptophyta</taxon>
        <taxon>Embryophyta</taxon>
        <taxon>Tracheophyta</taxon>
        <taxon>Spermatophyta</taxon>
        <taxon>Magnoliopsida</taxon>
        <taxon>Liliopsida</taxon>
        <taxon>Poales</taxon>
        <taxon>Poaceae</taxon>
        <taxon>BOP clade</taxon>
        <taxon>Pooideae</taxon>
        <taxon>Stipodae</taxon>
        <taxon>Brachypodieae</taxon>
        <taxon>Brachypodium</taxon>
    </lineage>
</organism>
<name>A0A0Q3GLT5_BRADI</name>
<gene>
    <name evidence="2" type="ORF">BRADI_2g60143v3</name>
</gene>
<accession>A0A0Q3GLT5</accession>
<reference evidence="2" key="2">
    <citation type="submission" date="2017-06" db="EMBL/GenBank/DDBJ databases">
        <title>WGS assembly of Brachypodium distachyon.</title>
        <authorList>
            <consortium name="The International Brachypodium Initiative"/>
            <person name="Lucas S."/>
            <person name="Harmon-Smith M."/>
            <person name="Lail K."/>
            <person name="Tice H."/>
            <person name="Grimwood J."/>
            <person name="Bruce D."/>
            <person name="Barry K."/>
            <person name="Shu S."/>
            <person name="Lindquist E."/>
            <person name="Wang M."/>
            <person name="Pitluck S."/>
            <person name="Vogel J.P."/>
            <person name="Garvin D.F."/>
            <person name="Mockler T.C."/>
            <person name="Schmutz J."/>
            <person name="Rokhsar D."/>
            <person name="Bevan M.W."/>
        </authorList>
    </citation>
    <scope>NUCLEOTIDE SEQUENCE</scope>
    <source>
        <strain evidence="2">Bd21</strain>
    </source>
</reference>
<reference evidence="2 3" key="1">
    <citation type="journal article" date="2010" name="Nature">
        <title>Genome sequencing and analysis of the model grass Brachypodium distachyon.</title>
        <authorList>
            <consortium name="International Brachypodium Initiative"/>
        </authorList>
    </citation>
    <scope>NUCLEOTIDE SEQUENCE [LARGE SCALE GENOMIC DNA]</scope>
    <source>
        <strain evidence="2 3">Bd21</strain>
    </source>
</reference>
<keyword evidence="4" id="KW-1185">Reference proteome</keyword>
<dbReference type="EMBL" id="CM000881">
    <property type="protein sequence ID" value="KQK11421.1"/>
    <property type="molecule type" value="Genomic_DNA"/>
</dbReference>
<sequence length="49" mass="5509">MGKLCCSQSDDEPEFNPLPLLLAAAVILLLFLVCSPPPRRRRCVVYPCY</sequence>
<keyword evidence="1" id="KW-1133">Transmembrane helix</keyword>
<dbReference type="AlphaFoldDB" id="A0A0Q3GLT5"/>